<organism evidence="1 2">
    <name type="scientific">Onchocerca ochengi</name>
    <name type="common">Filarial nematode worm</name>
    <dbReference type="NCBI Taxonomy" id="42157"/>
    <lineage>
        <taxon>Eukaryota</taxon>
        <taxon>Metazoa</taxon>
        <taxon>Ecdysozoa</taxon>
        <taxon>Nematoda</taxon>
        <taxon>Chromadorea</taxon>
        <taxon>Rhabditida</taxon>
        <taxon>Spirurina</taxon>
        <taxon>Spiruromorpha</taxon>
        <taxon>Filarioidea</taxon>
        <taxon>Onchocercidae</taxon>
        <taxon>Onchocerca</taxon>
    </lineage>
</organism>
<dbReference type="Proteomes" id="UP000271087">
    <property type="component" value="Unassembled WGS sequence"/>
</dbReference>
<name>A0A3P7KG06_ONCOC</name>
<protein>
    <submittedName>
        <fullName evidence="1">Uncharacterized protein</fullName>
    </submittedName>
</protein>
<proteinExistence type="predicted"/>
<accession>A0A3P7KG06</accession>
<dbReference type="EMBL" id="UYRW01004286">
    <property type="protein sequence ID" value="VDM92450.1"/>
    <property type="molecule type" value="Genomic_DNA"/>
</dbReference>
<feature type="non-terminal residue" evidence="1">
    <location>
        <position position="1"/>
    </location>
</feature>
<gene>
    <name evidence="1" type="ORF">NOO_LOCUS9174</name>
</gene>
<evidence type="ECO:0000313" key="1">
    <source>
        <dbReference type="EMBL" id="VDM92450.1"/>
    </source>
</evidence>
<dbReference type="AlphaFoldDB" id="A0A3P7KG06"/>
<sequence>QKEQKPLTDHIVETEAMLTQIQTIIVFST</sequence>
<keyword evidence="2" id="KW-1185">Reference proteome</keyword>
<reference evidence="1 2" key="1">
    <citation type="submission" date="2018-08" db="EMBL/GenBank/DDBJ databases">
        <authorList>
            <person name="Laetsch R D."/>
            <person name="Stevens L."/>
            <person name="Kumar S."/>
            <person name="Blaxter L. M."/>
        </authorList>
    </citation>
    <scope>NUCLEOTIDE SEQUENCE [LARGE SCALE GENOMIC DNA]</scope>
</reference>
<evidence type="ECO:0000313" key="2">
    <source>
        <dbReference type="Proteomes" id="UP000271087"/>
    </source>
</evidence>